<protein>
    <submittedName>
        <fullName evidence="3">Uncharacterized protein</fullName>
    </submittedName>
</protein>
<name>A0A853J9W9_9GAMM</name>
<organism evidence="3 4">
    <name type="scientific">Luteimonas salinisoli</name>
    <dbReference type="NCBI Taxonomy" id="2752307"/>
    <lineage>
        <taxon>Bacteria</taxon>
        <taxon>Pseudomonadati</taxon>
        <taxon>Pseudomonadota</taxon>
        <taxon>Gammaproteobacteria</taxon>
        <taxon>Lysobacterales</taxon>
        <taxon>Lysobacteraceae</taxon>
        <taxon>Luteimonas</taxon>
    </lineage>
</organism>
<feature type="chain" id="PRO_5032512336" evidence="2">
    <location>
        <begin position="26"/>
        <end position="145"/>
    </location>
</feature>
<gene>
    <name evidence="3" type="ORF">H0E84_06110</name>
</gene>
<evidence type="ECO:0000313" key="3">
    <source>
        <dbReference type="EMBL" id="NZA25953.1"/>
    </source>
</evidence>
<dbReference type="AlphaFoldDB" id="A0A853J9W9"/>
<feature type="compositionally biased region" description="Basic and acidic residues" evidence="1">
    <location>
        <begin position="109"/>
        <end position="122"/>
    </location>
</feature>
<keyword evidence="2" id="KW-0732">Signal</keyword>
<feature type="region of interest" description="Disordered" evidence="1">
    <location>
        <begin position="103"/>
        <end position="127"/>
    </location>
</feature>
<dbReference type="RefSeq" id="WP_180677751.1">
    <property type="nucleotide sequence ID" value="NZ_JACCKA010000044.1"/>
</dbReference>
<evidence type="ECO:0000256" key="1">
    <source>
        <dbReference type="SAM" id="MobiDB-lite"/>
    </source>
</evidence>
<proteinExistence type="predicted"/>
<comment type="caution">
    <text evidence="3">The sequence shown here is derived from an EMBL/GenBank/DDBJ whole genome shotgun (WGS) entry which is preliminary data.</text>
</comment>
<evidence type="ECO:0000313" key="4">
    <source>
        <dbReference type="Proteomes" id="UP000578091"/>
    </source>
</evidence>
<keyword evidence="4" id="KW-1185">Reference proteome</keyword>
<sequence>MNRRLHNTILAFSISSGFLMLGLMAAAPLPPQQSALQATALARADAALPARIATERSIEARTRDYETQMARAASTGEMIALSSDFLAAVAAEAAVAAILQEADAPASEPRARAATAERPRGDGRRRRALAMPYFSFAQGLRGGGS</sequence>
<dbReference type="Proteomes" id="UP000578091">
    <property type="component" value="Unassembled WGS sequence"/>
</dbReference>
<dbReference type="EMBL" id="JACCKA010000044">
    <property type="protein sequence ID" value="NZA25953.1"/>
    <property type="molecule type" value="Genomic_DNA"/>
</dbReference>
<evidence type="ECO:0000256" key="2">
    <source>
        <dbReference type="SAM" id="SignalP"/>
    </source>
</evidence>
<accession>A0A853J9W9</accession>
<reference evidence="3 4" key="1">
    <citation type="submission" date="2020-07" db="EMBL/GenBank/DDBJ databases">
        <title>Luteimonas sp. SJ-92.</title>
        <authorList>
            <person name="Huang X.-X."/>
            <person name="Xu L."/>
            <person name="Sun J.-Q."/>
        </authorList>
    </citation>
    <scope>NUCLEOTIDE SEQUENCE [LARGE SCALE GENOMIC DNA]</scope>
    <source>
        <strain evidence="3 4">SJ-92</strain>
    </source>
</reference>
<feature type="signal peptide" evidence="2">
    <location>
        <begin position="1"/>
        <end position="25"/>
    </location>
</feature>